<gene>
    <name evidence="3" type="ORF">FZD51_25330</name>
</gene>
<dbReference type="GO" id="GO:0035243">
    <property type="term" value="F:protein-arginine omega-N symmetric methyltransferase activity"/>
    <property type="evidence" value="ECO:0007669"/>
    <property type="project" value="TreeGrafter"/>
</dbReference>
<dbReference type="Proteomes" id="UP000322139">
    <property type="component" value="Unassembled WGS sequence"/>
</dbReference>
<evidence type="ECO:0000313" key="3">
    <source>
        <dbReference type="EMBL" id="TYS40200.1"/>
    </source>
</evidence>
<accession>A0A5D4QPC1</accession>
<comment type="caution">
    <text evidence="3">The sequence shown here is derived from an EMBL/GenBank/DDBJ whole genome shotgun (WGS) entry which is preliminary data.</text>
</comment>
<proteinExistence type="predicted"/>
<dbReference type="EMBL" id="VTER01000024">
    <property type="protein sequence ID" value="TYS40200.1"/>
    <property type="molecule type" value="Genomic_DNA"/>
</dbReference>
<sequence>MLELLTEIISRSPSGRITAEQFMDTVLYDENKGYYMVPKPKIGRNGDFITTSNISDLYGRAVAKWYFGQTQERGLPSHVCEIGAGDGRFASAFIDEWNKLSGEPVTYFVKEESPYHKGLQSSLLGARVQQVDSLEELKPFCGLIFSNELFDALPVRLVENQQGHMMEVMVAMESGELKEEAVPLEDPSVLAYIRDNGLKLKENQRLEIPLRMIGLISSISEMLHKGIVLTVDYGYTDEELMDPARKRGSLRGYSNHRLIEDFLYSPGKMDITSHVHFDSFIREGEKRDLRLEGKYRQDEFLLSCGILEDLLNHDDPDPFSAASRRNRAIRQLILPSGMSAAFHSIVQTKGLGAG</sequence>
<keyword evidence="2 3" id="KW-0808">Transferase</keyword>
<evidence type="ECO:0000256" key="2">
    <source>
        <dbReference type="ARBA" id="ARBA00022679"/>
    </source>
</evidence>
<reference evidence="3 4" key="1">
    <citation type="submission" date="2019-08" db="EMBL/GenBank/DDBJ databases">
        <title>Bacillus genomes from the desert of Cuatro Cienegas, Coahuila.</title>
        <authorList>
            <person name="Olmedo-Alvarez G."/>
        </authorList>
    </citation>
    <scope>NUCLEOTIDE SEQUENCE [LARGE SCALE GENOMIC DNA]</scope>
    <source>
        <strain evidence="3 4">CH446_14T</strain>
    </source>
</reference>
<dbReference type="RefSeq" id="WP_148977205.1">
    <property type="nucleotide sequence ID" value="NZ_VTER01000024.1"/>
</dbReference>
<dbReference type="Gene3D" id="3.40.50.12710">
    <property type="match status" value="1"/>
</dbReference>
<name>A0A5D4QPC1_9BACI</name>
<keyword evidence="1 3" id="KW-0489">Methyltransferase</keyword>
<dbReference type="PANTHER" id="PTHR12049">
    <property type="entry name" value="PROTEIN ARGININE METHYLTRANSFERASE NDUFAF7, MITOCHONDRIAL"/>
    <property type="match status" value="1"/>
</dbReference>
<dbReference type="InterPro" id="IPR003788">
    <property type="entry name" value="NDUFAF7"/>
</dbReference>
<dbReference type="Pfam" id="PF02636">
    <property type="entry name" value="Methyltransf_28"/>
    <property type="match status" value="1"/>
</dbReference>
<protein>
    <submittedName>
        <fullName evidence="3">SAM-dependent methyltransferase</fullName>
    </submittedName>
</protein>
<evidence type="ECO:0000313" key="4">
    <source>
        <dbReference type="Proteomes" id="UP000322139"/>
    </source>
</evidence>
<dbReference type="PANTHER" id="PTHR12049:SF7">
    <property type="entry name" value="PROTEIN ARGININE METHYLTRANSFERASE NDUFAF7, MITOCHONDRIAL"/>
    <property type="match status" value="1"/>
</dbReference>
<organism evidence="3 4">
    <name type="scientific">Bacillus infantis</name>
    <dbReference type="NCBI Taxonomy" id="324767"/>
    <lineage>
        <taxon>Bacteria</taxon>
        <taxon>Bacillati</taxon>
        <taxon>Bacillota</taxon>
        <taxon>Bacilli</taxon>
        <taxon>Bacillales</taxon>
        <taxon>Bacillaceae</taxon>
        <taxon>Bacillus</taxon>
    </lineage>
</organism>
<dbReference type="AlphaFoldDB" id="A0A5D4QPC1"/>
<dbReference type="SUPFAM" id="SSF53335">
    <property type="entry name" value="S-adenosyl-L-methionine-dependent methyltransferases"/>
    <property type="match status" value="1"/>
</dbReference>
<dbReference type="InterPro" id="IPR038375">
    <property type="entry name" value="NDUFAF7_sf"/>
</dbReference>
<dbReference type="InterPro" id="IPR029063">
    <property type="entry name" value="SAM-dependent_MTases_sf"/>
</dbReference>
<evidence type="ECO:0000256" key="1">
    <source>
        <dbReference type="ARBA" id="ARBA00022603"/>
    </source>
</evidence>
<dbReference type="GO" id="GO:0032259">
    <property type="term" value="P:methylation"/>
    <property type="evidence" value="ECO:0007669"/>
    <property type="project" value="UniProtKB-KW"/>
</dbReference>